<dbReference type="OrthoDB" id="10494788at2759"/>
<feature type="region of interest" description="Disordered" evidence="1">
    <location>
        <begin position="115"/>
        <end position="184"/>
    </location>
</feature>
<dbReference type="AlphaFoldDB" id="A0A517L2H1"/>
<evidence type="ECO:0000313" key="2">
    <source>
        <dbReference type="EMBL" id="QDS69828.1"/>
    </source>
</evidence>
<reference evidence="2 3" key="1">
    <citation type="submission" date="2019-07" db="EMBL/GenBank/DDBJ databases">
        <title>Finished genome of Venturia effusa.</title>
        <authorList>
            <person name="Young C.A."/>
            <person name="Cox M.P."/>
            <person name="Ganley A.R.D."/>
            <person name="David W.J."/>
        </authorList>
    </citation>
    <scope>NUCLEOTIDE SEQUENCE [LARGE SCALE GENOMIC DNA]</scope>
    <source>
        <strain evidence="3">albino</strain>
    </source>
</reference>
<dbReference type="EMBL" id="CP042188">
    <property type="protein sequence ID" value="QDS69828.1"/>
    <property type="molecule type" value="Genomic_DNA"/>
</dbReference>
<name>A0A517L2H1_9PEZI</name>
<sequence length="227" mass="24218">MTDNTTTYSSFTASSAGEFSDEWCADALARLTEIRQFITSYVGNDTVQPRPDQIVYMVIAAVVERNTAPSNERTPEDFYNWARGAIGYFDAVGPPKGSQIDRLLRRMKLELGDAVTGAARSSDESDKTGANETADQAANAGEEAEEEPASAGSSVFENDKGTGTDGKRNDGLEDTGLSGNTELRPSAVPPTLLILPANFVGQSSGQVVVHSGPLNPLLVPLRDEEDD</sequence>
<dbReference type="Proteomes" id="UP000316270">
    <property type="component" value="Chromosome 4"/>
</dbReference>
<evidence type="ECO:0000256" key="1">
    <source>
        <dbReference type="SAM" id="MobiDB-lite"/>
    </source>
</evidence>
<protein>
    <submittedName>
        <fullName evidence="2">Uncharacterized protein</fullName>
    </submittedName>
</protein>
<evidence type="ECO:0000313" key="3">
    <source>
        <dbReference type="Proteomes" id="UP000316270"/>
    </source>
</evidence>
<feature type="compositionally biased region" description="Basic and acidic residues" evidence="1">
    <location>
        <begin position="157"/>
        <end position="171"/>
    </location>
</feature>
<organism evidence="2 3">
    <name type="scientific">Venturia effusa</name>
    <dbReference type="NCBI Taxonomy" id="50376"/>
    <lineage>
        <taxon>Eukaryota</taxon>
        <taxon>Fungi</taxon>
        <taxon>Dikarya</taxon>
        <taxon>Ascomycota</taxon>
        <taxon>Pezizomycotina</taxon>
        <taxon>Dothideomycetes</taxon>
        <taxon>Pleosporomycetidae</taxon>
        <taxon>Venturiales</taxon>
        <taxon>Venturiaceae</taxon>
        <taxon>Venturia</taxon>
    </lineage>
</organism>
<keyword evidence="3" id="KW-1185">Reference proteome</keyword>
<gene>
    <name evidence="2" type="ORF">FKW77_000100</name>
</gene>
<accession>A0A517L2H1</accession>
<proteinExistence type="predicted"/>